<dbReference type="InterPro" id="IPR041307">
    <property type="entry name" value="WcbI"/>
</dbReference>
<name>A0A6J7KN41_9ZZZZ</name>
<dbReference type="AlphaFoldDB" id="A0A6J7KN41"/>
<evidence type="ECO:0000259" key="1">
    <source>
        <dbReference type="Pfam" id="PF18588"/>
    </source>
</evidence>
<reference evidence="2" key="1">
    <citation type="submission" date="2020-05" db="EMBL/GenBank/DDBJ databases">
        <authorList>
            <person name="Chiriac C."/>
            <person name="Salcher M."/>
            <person name="Ghai R."/>
            <person name="Kavagutti S V."/>
        </authorList>
    </citation>
    <scope>NUCLEOTIDE SEQUENCE</scope>
</reference>
<dbReference type="EMBL" id="CAFBNF010000245">
    <property type="protein sequence ID" value="CAB4957848.1"/>
    <property type="molecule type" value="Genomic_DNA"/>
</dbReference>
<dbReference type="Pfam" id="PF18588">
    <property type="entry name" value="WcbI"/>
    <property type="match status" value="1"/>
</dbReference>
<evidence type="ECO:0000313" key="2">
    <source>
        <dbReference type="EMBL" id="CAB4957848.1"/>
    </source>
</evidence>
<accession>A0A6J7KN41</accession>
<organism evidence="2">
    <name type="scientific">freshwater metagenome</name>
    <dbReference type="NCBI Taxonomy" id="449393"/>
    <lineage>
        <taxon>unclassified sequences</taxon>
        <taxon>metagenomes</taxon>
        <taxon>ecological metagenomes</taxon>
    </lineage>
</organism>
<protein>
    <submittedName>
        <fullName evidence="2">Unannotated protein</fullName>
    </submittedName>
</protein>
<gene>
    <name evidence="2" type="ORF">UFOPK3773_01805</name>
</gene>
<sequence length="295" mass="32111">MRIAILSNCQTPLWSNSIKAMMPSATVVLARHVGVTTLTDDVISAADGSSDVILVVADWKPRLLEEMSSASFSADVVAIPPIHFPAFHPDGCYLSVNGIIEPTRWGTHWSPRLAAWAFLEGLDVNEALALYCDDAFEEVGYHAAWNVSVASLRAGFDDSGFDFDQWLWPVKRSGVFMHGFNHPKPIAVAALAHQLCRVRFDTTLPPLEELVGVLPDPLASGVIWPVHRPIALRLGVPATNVVKVNDTYVQWEDFVHGCYKGWALNGLTSETATTSAPVSPSSRHTLLTLAGRSTS</sequence>
<feature type="domain" description="Polysaccharide biosynthesis enzyme WcbI" evidence="1">
    <location>
        <begin position="3"/>
        <end position="197"/>
    </location>
</feature>
<proteinExistence type="predicted"/>